<dbReference type="Pfam" id="PF01497">
    <property type="entry name" value="Peripla_BP_2"/>
    <property type="match status" value="1"/>
</dbReference>
<comment type="similarity">
    <text evidence="2">Belongs to the bacterial solute-binding protein 8 family.</text>
</comment>
<keyword evidence="4" id="KW-0732">Signal</keyword>
<evidence type="ECO:0000313" key="6">
    <source>
        <dbReference type="EMBL" id="OBR69302.1"/>
    </source>
</evidence>
<dbReference type="GO" id="GO:0030288">
    <property type="term" value="C:outer membrane-bounded periplasmic space"/>
    <property type="evidence" value="ECO:0007669"/>
    <property type="project" value="TreeGrafter"/>
</dbReference>
<dbReference type="SUPFAM" id="SSF53807">
    <property type="entry name" value="Helical backbone' metal receptor"/>
    <property type="match status" value="1"/>
</dbReference>
<dbReference type="OrthoDB" id="2417096at2"/>
<evidence type="ECO:0000256" key="4">
    <source>
        <dbReference type="ARBA" id="ARBA00022729"/>
    </source>
</evidence>
<dbReference type="PROSITE" id="PS50983">
    <property type="entry name" value="FE_B12_PBP"/>
    <property type="match status" value="1"/>
</dbReference>
<evidence type="ECO:0000256" key="2">
    <source>
        <dbReference type="ARBA" id="ARBA00008814"/>
    </source>
</evidence>
<organism evidence="6 7">
    <name type="scientific">Paenibacillus oryzae</name>
    <dbReference type="NCBI Taxonomy" id="1844972"/>
    <lineage>
        <taxon>Bacteria</taxon>
        <taxon>Bacillati</taxon>
        <taxon>Bacillota</taxon>
        <taxon>Bacilli</taxon>
        <taxon>Bacillales</taxon>
        <taxon>Paenibacillaceae</taxon>
        <taxon>Paenibacillus</taxon>
    </lineage>
</organism>
<name>A0A1A5YUK6_9BACL</name>
<dbReference type="STRING" id="1844972.A7K91_02685"/>
<dbReference type="AlphaFoldDB" id="A0A1A5YUK6"/>
<sequence>MKIVHPGKSFKPLLKLVVVITLIALLTACGSSQNENSSTAVEPSIGNEETMQAGEGDASGDSSQPASRLFEHEYGTTEAPANPERIIALYMEDYLVALGLKPITQTVIGNFSLKYLQPYIGDLPKIDTSAIDFEAVLSAQPDLVMLAFPTYANEGKYELFDKIAPTYVFAADAPDNWRDALKTVGQLTGKTAEAEKVLSDYTAKTEAAKARLKEKLGDETVAMIRMRSNKELRLYGGPGGYAGNALYTDLGLNPPQIVKDLAWGEQSMAVISQEIIPQIDADHLFLTYDEGGKELAQEILDSEIWKSLPAVQKGQVYEVSLDHWMTYGPIAYNMKVDDVLQALAP</sequence>
<keyword evidence="7" id="KW-1185">Reference proteome</keyword>
<dbReference type="Gene3D" id="3.40.50.1980">
    <property type="entry name" value="Nitrogenase molybdenum iron protein domain"/>
    <property type="match status" value="2"/>
</dbReference>
<comment type="caution">
    <text evidence="6">The sequence shown here is derived from an EMBL/GenBank/DDBJ whole genome shotgun (WGS) entry which is preliminary data.</text>
</comment>
<dbReference type="InterPro" id="IPR002491">
    <property type="entry name" value="ABC_transptr_periplasmic_BD"/>
</dbReference>
<dbReference type="EMBL" id="LYPA01000019">
    <property type="protein sequence ID" value="OBR69302.1"/>
    <property type="molecule type" value="Genomic_DNA"/>
</dbReference>
<dbReference type="GO" id="GO:1901678">
    <property type="term" value="P:iron coordination entity transport"/>
    <property type="evidence" value="ECO:0007669"/>
    <property type="project" value="UniProtKB-ARBA"/>
</dbReference>
<dbReference type="RefSeq" id="WP_068678564.1">
    <property type="nucleotide sequence ID" value="NZ_LYPA01000019.1"/>
</dbReference>
<evidence type="ECO:0000256" key="1">
    <source>
        <dbReference type="ARBA" id="ARBA00004196"/>
    </source>
</evidence>
<dbReference type="PANTHER" id="PTHR30532:SF26">
    <property type="entry name" value="IRON(3+)-HYDROXAMATE-BINDING PROTEIN FHUD"/>
    <property type="match status" value="1"/>
</dbReference>
<dbReference type="Proteomes" id="UP000092024">
    <property type="component" value="Unassembled WGS sequence"/>
</dbReference>
<accession>A0A1A5YUK6</accession>
<dbReference type="PROSITE" id="PS51257">
    <property type="entry name" value="PROKAR_LIPOPROTEIN"/>
    <property type="match status" value="1"/>
</dbReference>
<evidence type="ECO:0000313" key="7">
    <source>
        <dbReference type="Proteomes" id="UP000092024"/>
    </source>
</evidence>
<keyword evidence="3" id="KW-0813">Transport</keyword>
<feature type="domain" description="Fe/B12 periplasmic-binding" evidence="5">
    <location>
        <begin position="85"/>
        <end position="345"/>
    </location>
</feature>
<evidence type="ECO:0000259" key="5">
    <source>
        <dbReference type="PROSITE" id="PS50983"/>
    </source>
</evidence>
<gene>
    <name evidence="6" type="ORF">A7K91_02685</name>
</gene>
<proteinExistence type="inferred from homology"/>
<protein>
    <recommendedName>
        <fullName evidence="5">Fe/B12 periplasmic-binding domain-containing protein</fullName>
    </recommendedName>
</protein>
<dbReference type="PANTHER" id="PTHR30532">
    <property type="entry name" value="IRON III DICITRATE-BINDING PERIPLASMIC PROTEIN"/>
    <property type="match status" value="1"/>
</dbReference>
<comment type="subcellular location">
    <subcellularLocation>
        <location evidence="1">Cell envelope</location>
    </subcellularLocation>
</comment>
<reference evidence="6 7" key="1">
    <citation type="submission" date="2016-05" db="EMBL/GenBank/DDBJ databases">
        <title>Paenibacillus oryzae. sp. nov., isolated from the rice root.</title>
        <authorList>
            <person name="Zhang J."/>
            <person name="Zhang X."/>
        </authorList>
    </citation>
    <scope>NUCLEOTIDE SEQUENCE [LARGE SCALE GENOMIC DNA]</scope>
    <source>
        <strain evidence="6 7">1DrF-4</strain>
    </source>
</reference>
<evidence type="ECO:0000256" key="3">
    <source>
        <dbReference type="ARBA" id="ARBA00022448"/>
    </source>
</evidence>
<dbReference type="InterPro" id="IPR051313">
    <property type="entry name" value="Bact_iron-sidero_bind"/>
</dbReference>